<proteinExistence type="predicted"/>
<dbReference type="Pfam" id="PF13306">
    <property type="entry name" value="LRR_5"/>
    <property type="match status" value="1"/>
</dbReference>
<protein>
    <recommendedName>
        <fullName evidence="4">Transglutaminase-like domain-containing protein</fullName>
    </recommendedName>
</protein>
<name>A0A1Y1VUS2_9FUNG</name>
<feature type="chain" id="PRO_5013073217" description="Transglutaminase-like domain-containing protein" evidence="1">
    <location>
        <begin position="20"/>
        <end position="345"/>
    </location>
</feature>
<accession>A0A1Y1VUS2</accession>
<evidence type="ECO:0008006" key="4">
    <source>
        <dbReference type="Google" id="ProtNLM"/>
    </source>
</evidence>
<dbReference type="OrthoDB" id="2123692at2759"/>
<reference evidence="2 3" key="1">
    <citation type="submission" date="2016-08" db="EMBL/GenBank/DDBJ databases">
        <title>A Parts List for Fungal Cellulosomes Revealed by Comparative Genomics.</title>
        <authorList>
            <consortium name="DOE Joint Genome Institute"/>
            <person name="Haitjema C.H."/>
            <person name="Gilmore S.P."/>
            <person name="Henske J.K."/>
            <person name="Solomon K.V."/>
            <person name="De Groot R."/>
            <person name="Kuo A."/>
            <person name="Mondo S.J."/>
            <person name="Salamov A.A."/>
            <person name="Labutti K."/>
            <person name="Zhao Z."/>
            <person name="Chiniquy J."/>
            <person name="Barry K."/>
            <person name="Brewer H.M."/>
            <person name="Purvine S.O."/>
            <person name="Wright A.T."/>
            <person name="Boxma B."/>
            <person name="Van Alen T."/>
            <person name="Hackstein J.H."/>
            <person name="Baker S.E."/>
            <person name="Grigoriev I.V."/>
            <person name="O'Malley M.A."/>
        </authorList>
    </citation>
    <scope>NUCLEOTIDE SEQUENCE [LARGE SCALE GENOMIC DNA]</scope>
    <source>
        <strain evidence="2 3">S4</strain>
    </source>
</reference>
<dbReference type="InterPro" id="IPR026906">
    <property type="entry name" value="LRR_5"/>
</dbReference>
<sequence length="345" mass="39803">MKLLSVLLLVILNFCLINSAPVKDQYNGVFHFKITSSNKCAIVGLDDKNKNAKELIIPEAFYVEGKKYYVTGVNMGAFANNSKLEKVTFNPSSTTVTIYYYAFYNNVNLTKVIFNNNNIIVNYAAFSGCNKLNFDGSGIPKIVENLAKQQLKEWNLPVGNKGYNEASTESRNKKMTDLYRLAKKIYENYDRFSTYGSGYNLPGVLIFHGGNIRGLHMAYRELARVMGVDEVHFLTASDAVSTFWSYIRFDYDKWYDTWYNVDIFNYDYSKYKGNSYPSNFFMINSKFIDHLVNEVNTALPYENKKRPDWWYVYTAVYGTDYEGELVTRVLIDDYIKQHNLGGDRA</sequence>
<feature type="signal peptide" evidence="1">
    <location>
        <begin position="1"/>
        <end position="19"/>
    </location>
</feature>
<evidence type="ECO:0000313" key="2">
    <source>
        <dbReference type="EMBL" id="ORX65041.1"/>
    </source>
</evidence>
<dbReference type="InterPro" id="IPR032675">
    <property type="entry name" value="LRR_dom_sf"/>
</dbReference>
<dbReference type="EMBL" id="MCFG01000482">
    <property type="protein sequence ID" value="ORX65041.1"/>
    <property type="molecule type" value="Genomic_DNA"/>
</dbReference>
<organism evidence="2 3">
    <name type="scientific">Anaeromyces robustus</name>
    <dbReference type="NCBI Taxonomy" id="1754192"/>
    <lineage>
        <taxon>Eukaryota</taxon>
        <taxon>Fungi</taxon>
        <taxon>Fungi incertae sedis</taxon>
        <taxon>Chytridiomycota</taxon>
        <taxon>Chytridiomycota incertae sedis</taxon>
        <taxon>Neocallimastigomycetes</taxon>
        <taxon>Neocallimastigales</taxon>
        <taxon>Neocallimastigaceae</taxon>
        <taxon>Anaeromyces</taxon>
    </lineage>
</organism>
<dbReference type="Gene3D" id="3.80.10.10">
    <property type="entry name" value="Ribonuclease Inhibitor"/>
    <property type="match status" value="1"/>
</dbReference>
<dbReference type="SUPFAM" id="SSF52058">
    <property type="entry name" value="L domain-like"/>
    <property type="match status" value="1"/>
</dbReference>
<gene>
    <name evidence="2" type="ORF">BCR32DRAFT_330449</name>
</gene>
<keyword evidence="1" id="KW-0732">Signal</keyword>
<evidence type="ECO:0000256" key="1">
    <source>
        <dbReference type="SAM" id="SignalP"/>
    </source>
</evidence>
<evidence type="ECO:0000313" key="3">
    <source>
        <dbReference type="Proteomes" id="UP000193944"/>
    </source>
</evidence>
<reference evidence="2 3" key="2">
    <citation type="submission" date="2016-08" db="EMBL/GenBank/DDBJ databases">
        <title>Pervasive Adenine N6-methylation of Active Genes in Fungi.</title>
        <authorList>
            <consortium name="DOE Joint Genome Institute"/>
            <person name="Mondo S.J."/>
            <person name="Dannebaum R.O."/>
            <person name="Kuo R.C."/>
            <person name="Labutti K."/>
            <person name="Haridas S."/>
            <person name="Kuo A."/>
            <person name="Salamov A."/>
            <person name="Ahrendt S.R."/>
            <person name="Lipzen A."/>
            <person name="Sullivan W."/>
            <person name="Andreopoulos W.B."/>
            <person name="Clum A."/>
            <person name="Lindquist E."/>
            <person name="Daum C."/>
            <person name="Ramamoorthy G.K."/>
            <person name="Gryganskyi A."/>
            <person name="Culley D."/>
            <person name="Magnuson J.K."/>
            <person name="James T.Y."/>
            <person name="O'Malley M.A."/>
            <person name="Stajich J.E."/>
            <person name="Spatafora J.W."/>
            <person name="Visel A."/>
            <person name="Grigoriev I.V."/>
        </authorList>
    </citation>
    <scope>NUCLEOTIDE SEQUENCE [LARGE SCALE GENOMIC DNA]</scope>
    <source>
        <strain evidence="2 3">S4</strain>
    </source>
</reference>
<dbReference type="AlphaFoldDB" id="A0A1Y1VUS2"/>
<comment type="caution">
    <text evidence="2">The sequence shown here is derived from an EMBL/GenBank/DDBJ whole genome shotgun (WGS) entry which is preliminary data.</text>
</comment>
<dbReference type="Proteomes" id="UP000193944">
    <property type="component" value="Unassembled WGS sequence"/>
</dbReference>
<keyword evidence="3" id="KW-1185">Reference proteome</keyword>